<dbReference type="AlphaFoldDB" id="A0A2S8BJ67"/>
<accession>A0A2S8BJ67</accession>
<evidence type="ECO:0000313" key="1">
    <source>
        <dbReference type="EMBL" id="PQM46731.1"/>
    </source>
</evidence>
<proteinExistence type="predicted"/>
<comment type="caution">
    <text evidence="1">The sequence shown here is derived from an EMBL/GenBank/DDBJ whole genome shotgun (WGS) entry which is preliminary data.</text>
</comment>
<evidence type="ECO:0000313" key="2">
    <source>
        <dbReference type="Proteomes" id="UP000238296"/>
    </source>
</evidence>
<dbReference type="EMBL" id="PPEA01000446">
    <property type="protein sequence ID" value="PQM46731.1"/>
    <property type="molecule type" value="Genomic_DNA"/>
</dbReference>
<sequence>MSGLPDLPRYGLIGNGNPLKFSSRSPGPRYCSHSLAVSGAVTFSTPPTIPQIKFTGLDMFTNPIDPIGVPLVGLSMFSVLEMAFGVMCRMLRSASLESASVWVTLANRPTASVVSARLPATNRCTSPIDVDRSVSAASKLDRLSSTTLVSVASRSSNTTICWLLSRRAVTKVCRPSMMSTILPLPSAKIRATPDNWASVSRSLVPLPAMAPAALSMNRAAEVPDTVPCSPNSVASRFNWVLTSSHSTGTAVRSRGITAPSDRVGPSPL</sequence>
<reference evidence="1 2" key="1">
    <citation type="journal article" date="2017" name="Int. J. Syst. Evol. Microbiol.">
        <title>Mycobacterium talmoniae sp. nov., a slowly growing mycobacterium isolated from human respiratory samples.</title>
        <authorList>
            <person name="Davidson R.M."/>
            <person name="DeGroote M.A."/>
            <person name="Marola J.L."/>
            <person name="Buss S."/>
            <person name="Jones V."/>
            <person name="McNeil M.R."/>
            <person name="Freifeld A.G."/>
            <person name="Elaine Epperson L."/>
            <person name="Hasan N.A."/>
            <person name="Jackson M."/>
            <person name="Iwen P.C."/>
            <person name="Salfinger M."/>
            <person name="Strong M."/>
        </authorList>
    </citation>
    <scope>NUCLEOTIDE SEQUENCE [LARGE SCALE GENOMIC DNA]</scope>
    <source>
        <strain evidence="1 2">ATCC BAA-2683</strain>
    </source>
</reference>
<protein>
    <submittedName>
        <fullName evidence="1">Uncharacterized protein</fullName>
    </submittedName>
</protein>
<gene>
    <name evidence="1" type="ORF">C1Y40_03108</name>
</gene>
<organism evidence="1 2">
    <name type="scientific">Mycobacterium talmoniae</name>
    <dbReference type="NCBI Taxonomy" id="1858794"/>
    <lineage>
        <taxon>Bacteria</taxon>
        <taxon>Bacillati</taxon>
        <taxon>Actinomycetota</taxon>
        <taxon>Actinomycetes</taxon>
        <taxon>Mycobacteriales</taxon>
        <taxon>Mycobacteriaceae</taxon>
        <taxon>Mycobacterium</taxon>
    </lineage>
</organism>
<dbReference type="Proteomes" id="UP000238296">
    <property type="component" value="Unassembled WGS sequence"/>
</dbReference>
<name>A0A2S8BJ67_9MYCO</name>